<keyword evidence="9 10" id="KW-0472">Membrane</keyword>
<reference evidence="11 12" key="1">
    <citation type="submission" date="2016-11" db="EMBL/GenBank/DDBJ databases">
        <authorList>
            <person name="Varghese N."/>
            <person name="Submissions S."/>
        </authorList>
    </citation>
    <scope>NUCLEOTIDE SEQUENCE [LARGE SCALE GENOMIC DNA]</scope>
    <source>
        <strain evidence="11 12">DSM 20664</strain>
    </source>
</reference>
<keyword evidence="6" id="KW-0653">Protein transport</keyword>
<dbReference type="RefSeq" id="WP_014806331.1">
    <property type="nucleotide sequence ID" value="NZ_DAONBL010000003.1"/>
</dbReference>
<keyword evidence="5 10" id="KW-0812">Transmembrane</keyword>
<dbReference type="PANTHER" id="PTHR33909:SF1">
    <property type="entry name" value="SEC TRANSLOCON ACCESSORY COMPLEX SUBUNIT YAJC"/>
    <property type="match status" value="1"/>
</dbReference>
<dbReference type="SMART" id="SM01323">
    <property type="entry name" value="YajC"/>
    <property type="match status" value="1"/>
</dbReference>
<dbReference type="PRINTS" id="PR01853">
    <property type="entry name" value="YAJCTRNLCASE"/>
</dbReference>
<protein>
    <submittedName>
        <fullName evidence="11">Preprotein translocase subunit YajC</fullName>
    </submittedName>
</protein>
<gene>
    <name evidence="11" type="ORF">SAMN05444368_0672</name>
</gene>
<keyword evidence="8" id="KW-0811">Translocation</keyword>
<sequence>MSGQAGLLGMMWPLLLFIVIFYFLLIRPQKKRQKQHQDMLNSIKRGDMVVTAGGIYGTVKDIKDDSFILEISDGVKIRILKSAISYTVKKSGSEVTEAAAGER</sequence>
<evidence type="ECO:0000313" key="12">
    <source>
        <dbReference type="Proteomes" id="UP000185093"/>
    </source>
</evidence>
<evidence type="ECO:0000256" key="2">
    <source>
        <dbReference type="ARBA" id="ARBA00006742"/>
    </source>
</evidence>
<feature type="transmembrane region" description="Helical" evidence="10">
    <location>
        <begin position="6"/>
        <end position="25"/>
    </location>
</feature>
<evidence type="ECO:0000313" key="11">
    <source>
        <dbReference type="EMBL" id="SIN64810.1"/>
    </source>
</evidence>
<evidence type="ECO:0000256" key="3">
    <source>
        <dbReference type="ARBA" id="ARBA00022448"/>
    </source>
</evidence>
<dbReference type="EMBL" id="FSQZ01000001">
    <property type="protein sequence ID" value="SIN64810.1"/>
    <property type="molecule type" value="Genomic_DNA"/>
</dbReference>
<comment type="similarity">
    <text evidence="2">Belongs to the YajC family.</text>
</comment>
<evidence type="ECO:0000256" key="10">
    <source>
        <dbReference type="SAM" id="Phobius"/>
    </source>
</evidence>
<dbReference type="PANTHER" id="PTHR33909">
    <property type="entry name" value="SEC TRANSLOCON ACCESSORY COMPLEX SUBUNIT YAJC"/>
    <property type="match status" value="1"/>
</dbReference>
<name>A0ABY1JC43_9BACT</name>
<evidence type="ECO:0000256" key="7">
    <source>
        <dbReference type="ARBA" id="ARBA00022989"/>
    </source>
</evidence>
<keyword evidence="3" id="KW-0813">Transport</keyword>
<comment type="caution">
    <text evidence="11">The sequence shown here is derived from an EMBL/GenBank/DDBJ whole genome shotgun (WGS) entry which is preliminary data.</text>
</comment>
<dbReference type="Proteomes" id="UP000185093">
    <property type="component" value="Unassembled WGS sequence"/>
</dbReference>
<evidence type="ECO:0000256" key="9">
    <source>
        <dbReference type="ARBA" id="ARBA00023136"/>
    </source>
</evidence>
<evidence type="ECO:0000256" key="6">
    <source>
        <dbReference type="ARBA" id="ARBA00022927"/>
    </source>
</evidence>
<keyword evidence="12" id="KW-1185">Reference proteome</keyword>
<organism evidence="11 12">
    <name type="scientific">Acetomicrobium flavidum</name>
    <dbReference type="NCBI Taxonomy" id="49896"/>
    <lineage>
        <taxon>Bacteria</taxon>
        <taxon>Thermotogati</taxon>
        <taxon>Synergistota</taxon>
        <taxon>Synergistia</taxon>
        <taxon>Synergistales</taxon>
        <taxon>Acetomicrobiaceae</taxon>
        <taxon>Acetomicrobium</taxon>
    </lineage>
</organism>
<dbReference type="NCBIfam" id="TIGR00739">
    <property type="entry name" value="yajC"/>
    <property type="match status" value="1"/>
</dbReference>
<evidence type="ECO:0000256" key="8">
    <source>
        <dbReference type="ARBA" id="ARBA00023010"/>
    </source>
</evidence>
<proteinExistence type="inferred from homology"/>
<evidence type="ECO:0000256" key="5">
    <source>
        <dbReference type="ARBA" id="ARBA00022692"/>
    </source>
</evidence>
<keyword evidence="7 10" id="KW-1133">Transmembrane helix</keyword>
<dbReference type="Pfam" id="PF02699">
    <property type="entry name" value="YajC"/>
    <property type="match status" value="1"/>
</dbReference>
<evidence type="ECO:0000256" key="1">
    <source>
        <dbReference type="ARBA" id="ARBA00004162"/>
    </source>
</evidence>
<dbReference type="InterPro" id="IPR003849">
    <property type="entry name" value="Preprotein_translocase_YajC"/>
</dbReference>
<evidence type="ECO:0000256" key="4">
    <source>
        <dbReference type="ARBA" id="ARBA00022475"/>
    </source>
</evidence>
<comment type="subcellular location">
    <subcellularLocation>
        <location evidence="1">Cell membrane</location>
        <topology evidence="1">Single-pass membrane protein</topology>
    </subcellularLocation>
</comment>
<keyword evidence="4" id="KW-1003">Cell membrane</keyword>
<accession>A0ABY1JC43</accession>